<organism evidence="7 9">
    <name type="scientific">Legionella gratiana</name>
    <dbReference type="NCBI Taxonomy" id="45066"/>
    <lineage>
        <taxon>Bacteria</taxon>
        <taxon>Pseudomonadati</taxon>
        <taxon>Pseudomonadota</taxon>
        <taxon>Gammaproteobacteria</taxon>
        <taxon>Legionellales</taxon>
        <taxon>Legionellaceae</taxon>
        <taxon>Legionella</taxon>
    </lineage>
</organism>
<protein>
    <submittedName>
        <fullName evidence="7">Arginine-binding periplasmic protein</fullName>
    </submittedName>
</protein>
<dbReference type="InterPro" id="IPR001638">
    <property type="entry name" value="Solute-binding_3/MltF_N"/>
</dbReference>
<gene>
    <name evidence="7" type="primary">artJ_3</name>
    <name evidence="6" type="ORF">Lgra_1949</name>
    <name evidence="7" type="ORF">NCTC12388_01660</name>
</gene>
<keyword evidence="3" id="KW-0732">Signal</keyword>
<dbReference type="EMBL" id="LNYE01000022">
    <property type="protein sequence ID" value="KTD10983.1"/>
    <property type="molecule type" value="Genomic_DNA"/>
</dbReference>
<evidence type="ECO:0000313" key="8">
    <source>
        <dbReference type="Proteomes" id="UP000054691"/>
    </source>
</evidence>
<reference evidence="6 8" key="1">
    <citation type="submission" date="2015-11" db="EMBL/GenBank/DDBJ databases">
        <title>Genomic analysis of 38 Legionella species identifies large and diverse effector repertoires.</title>
        <authorList>
            <person name="Burstein D."/>
            <person name="Amaro F."/>
            <person name="Zusman T."/>
            <person name="Lifshitz Z."/>
            <person name="Cohen O."/>
            <person name="Gilbert J.A."/>
            <person name="Pupko T."/>
            <person name="Shuman H.A."/>
            <person name="Segal G."/>
        </authorList>
    </citation>
    <scope>NUCLEOTIDE SEQUENCE [LARGE SCALE GENOMIC DNA]</scope>
    <source>
        <strain evidence="6 8">Lyon 8420412</strain>
    </source>
</reference>
<evidence type="ECO:0000256" key="4">
    <source>
        <dbReference type="RuleBase" id="RU003744"/>
    </source>
</evidence>
<evidence type="ECO:0000256" key="1">
    <source>
        <dbReference type="ARBA" id="ARBA00004196"/>
    </source>
</evidence>
<comment type="similarity">
    <text evidence="2 4">Belongs to the bacterial solute-binding protein 3 family.</text>
</comment>
<feature type="domain" description="Solute-binding protein family 3/N-terminal" evidence="5">
    <location>
        <begin position="20"/>
        <end position="240"/>
    </location>
</feature>
<dbReference type="STRING" id="45066.Lgra_1949"/>
<dbReference type="SUPFAM" id="SSF53850">
    <property type="entry name" value="Periplasmic binding protein-like II"/>
    <property type="match status" value="1"/>
</dbReference>
<evidence type="ECO:0000259" key="5">
    <source>
        <dbReference type="SMART" id="SM00062"/>
    </source>
</evidence>
<dbReference type="PANTHER" id="PTHR35936:SF19">
    <property type="entry name" value="AMINO-ACID-BINDING PROTEIN YXEM-RELATED"/>
    <property type="match status" value="1"/>
</dbReference>
<evidence type="ECO:0000313" key="7">
    <source>
        <dbReference type="EMBL" id="STX44674.1"/>
    </source>
</evidence>
<dbReference type="SMART" id="SM00062">
    <property type="entry name" value="PBPb"/>
    <property type="match status" value="1"/>
</dbReference>
<dbReference type="EMBL" id="UGOB01000001">
    <property type="protein sequence ID" value="STX44674.1"/>
    <property type="molecule type" value="Genomic_DNA"/>
</dbReference>
<evidence type="ECO:0000313" key="6">
    <source>
        <dbReference type="EMBL" id="KTD10983.1"/>
    </source>
</evidence>
<dbReference type="PROSITE" id="PS01039">
    <property type="entry name" value="SBP_BACTERIAL_3"/>
    <property type="match status" value="1"/>
</dbReference>
<reference evidence="7 9" key="2">
    <citation type="submission" date="2018-06" db="EMBL/GenBank/DDBJ databases">
        <authorList>
            <consortium name="Pathogen Informatics"/>
            <person name="Doyle S."/>
        </authorList>
    </citation>
    <scope>NUCLEOTIDE SEQUENCE [LARGE SCALE GENOMIC DNA]</scope>
    <source>
        <strain evidence="7 9">NCTC12388</strain>
    </source>
</reference>
<dbReference type="InterPro" id="IPR018313">
    <property type="entry name" value="SBP_3_CS"/>
</dbReference>
<dbReference type="RefSeq" id="WP_058499062.1">
    <property type="nucleotide sequence ID" value="NZ_CAAAHW010000003.1"/>
</dbReference>
<dbReference type="OrthoDB" id="5650375at2"/>
<evidence type="ECO:0000256" key="2">
    <source>
        <dbReference type="ARBA" id="ARBA00010333"/>
    </source>
</evidence>
<sequence>MRVISYILLFFLSIATVHAEIKIGTIHYYPPFIINKYQGFDIDLMNYLCQRMKIKCSYTQMNEKELFPALQNQKVNLIIAGIMISPQREANYLFSLPYLRSRGVFIVPKQSNLKQITDLNGKKVGASNDLNGEVFIDYLQTRFQNRLKIKKYDSVDALINALENGSLSAAFVHESYANYWNNNGLANIRVLGRPRSVGDGVAIVAMPEEQDLVEKINKELQGIENNGIYLNLYRTYFGNDK</sequence>
<dbReference type="Proteomes" id="UP000054691">
    <property type="component" value="Unassembled WGS sequence"/>
</dbReference>
<keyword evidence="8" id="KW-1185">Reference proteome</keyword>
<dbReference type="Gene3D" id="3.40.190.10">
    <property type="entry name" value="Periplasmic binding protein-like II"/>
    <property type="match status" value="2"/>
</dbReference>
<evidence type="ECO:0000313" key="9">
    <source>
        <dbReference type="Proteomes" id="UP000254476"/>
    </source>
</evidence>
<dbReference type="AlphaFoldDB" id="A0A378JA01"/>
<accession>A0A378JA01</accession>
<name>A0A378JA01_9GAMM</name>
<dbReference type="PANTHER" id="PTHR35936">
    <property type="entry name" value="MEMBRANE-BOUND LYTIC MUREIN TRANSGLYCOSYLASE F"/>
    <property type="match status" value="1"/>
</dbReference>
<dbReference type="Proteomes" id="UP000254476">
    <property type="component" value="Unassembled WGS sequence"/>
</dbReference>
<dbReference type="Pfam" id="PF00497">
    <property type="entry name" value="SBP_bac_3"/>
    <property type="match status" value="1"/>
</dbReference>
<dbReference type="GO" id="GO:0030313">
    <property type="term" value="C:cell envelope"/>
    <property type="evidence" value="ECO:0007669"/>
    <property type="project" value="UniProtKB-SubCell"/>
</dbReference>
<comment type="subcellular location">
    <subcellularLocation>
        <location evidence="1">Cell envelope</location>
    </subcellularLocation>
</comment>
<evidence type="ECO:0000256" key="3">
    <source>
        <dbReference type="ARBA" id="ARBA00022729"/>
    </source>
</evidence>
<proteinExistence type="inferred from homology"/>